<reference evidence="1" key="1">
    <citation type="submission" date="2015-04" db="UniProtKB">
        <authorList>
            <consortium name="EnsemblPlants"/>
        </authorList>
    </citation>
    <scope>IDENTIFICATION</scope>
    <source>
        <strain evidence="1">SL10</strain>
    </source>
</reference>
<reference evidence="1" key="2">
    <citation type="submission" date="2018-04" db="EMBL/GenBank/DDBJ databases">
        <title>OnivRS2 (Oryza nivara Reference Sequence Version 2).</title>
        <authorList>
            <person name="Zhang J."/>
            <person name="Kudrna D."/>
            <person name="Lee S."/>
            <person name="Talag J."/>
            <person name="Rajasekar S."/>
            <person name="Welchert J."/>
            <person name="Hsing Y.-I."/>
            <person name="Wing R.A."/>
        </authorList>
    </citation>
    <scope>NUCLEOTIDE SEQUENCE [LARGE SCALE GENOMIC DNA]</scope>
    <source>
        <strain evidence="1">SL10</strain>
    </source>
</reference>
<evidence type="ECO:0000313" key="1">
    <source>
        <dbReference type="EnsemblPlants" id="ONIVA03G00290.1"/>
    </source>
</evidence>
<keyword evidence="2" id="KW-1185">Reference proteome</keyword>
<proteinExistence type="predicted"/>
<evidence type="ECO:0000313" key="2">
    <source>
        <dbReference type="Proteomes" id="UP000006591"/>
    </source>
</evidence>
<organism evidence="1">
    <name type="scientific">Oryza nivara</name>
    <name type="common">Indian wild rice</name>
    <name type="synonym">Oryza sativa f. spontanea</name>
    <dbReference type="NCBI Taxonomy" id="4536"/>
    <lineage>
        <taxon>Eukaryota</taxon>
        <taxon>Viridiplantae</taxon>
        <taxon>Streptophyta</taxon>
        <taxon>Embryophyta</taxon>
        <taxon>Tracheophyta</taxon>
        <taxon>Spermatophyta</taxon>
        <taxon>Magnoliopsida</taxon>
        <taxon>Liliopsida</taxon>
        <taxon>Poales</taxon>
        <taxon>Poaceae</taxon>
        <taxon>BOP clade</taxon>
        <taxon>Oryzoideae</taxon>
        <taxon>Oryzeae</taxon>
        <taxon>Oryzinae</taxon>
        <taxon>Oryza</taxon>
    </lineage>
</organism>
<name>A0A0E0GFK4_ORYNI</name>
<dbReference type="EnsemblPlants" id="ONIVA03G00290.1">
    <property type="protein sequence ID" value="ONIVA03G00290.1"/>
    <property type="gene ID" value="ONIVA03G00290"/>
</dbReference>
<dbReference type="AlphaFoldDB" id="A0A0E0GFK4"/>
<dbReference type="HOGENOM" id="CLU_2214203_0_0_1"/>
<protein>
    <submittedName>
        <fullName evidence="1">Uncharacterized protein</fullName>
    </submittedName>
</protein>
<sequence>MIYKLEKEYCGTNHHRAENFPSASERHHKPPPFMNTFKDAIDALLPAAGTRPVTDAPVPVRDSPSPRPYRLLHHPYHLPAAAPCPLSASWAARWAAAAATKLGCYSL</sequence>
<dbReference type="Gramene" id="ONIVA03G00290.1">
    <property type="protein sequence ID" value="ONIVA03G00290.1"/>
    <property type="gene ID" value="ONIVA03G00290"/>
</dbReference>
<accession>A0A0E0GFK4</accession>
<dbReference type="Proteomes" id="UP000006591">
    <property type="component" value="Chromosome 3"/>
</dbReference>